<evidence type="ECO:0000256" key="2">
    <source>
        <dbReference type="ARBA" id="ARBA00023002"/>
    </source>
</evidence>
<dbReference type="GO" id="GO:0102810">
    <property type="term" value="F:glutarate-semialdehyde dehydrogenase (NADP+) activity"/>
    <property type="evidence" value="ECO:0007669"/>
    <property type="project" value="UniProtKB-EC"/>
</dbReference>
<evidence type="ECO:0000256" key="3">
    <source>
        <dbReference type="PROSITE-ProRule" id="PRU10007"/>
    </source>
</evidence>
<evidence type="ECO:0000256" key="1">
    <source>
        <dbReference type="ARBA" id="ARBA00009986"/>
    </source>
</evidence>
<dbReference type="FunFam" id="3.40.309.10:FF:000004">
    <property type="entry name" value="Succinate-semialdehyde dehydrogenase I"/>
    <property type="match status" value="1"/>
</dbReference>
<dbReference type="Gene3D" id="3.40.309.10">
    <property type="entry name" value="Aldehyde Dehydrogenase, Chain A, domain 2"/>
    <property type="match status" value="1"/>
</dbReference>
<feature type="active site" evidence="3">
    <location>
        <position position="174"/>
    </location>
</feature>
<accession>A0A839XVC4</accession>
<dbReference type="GO" id="GO:0004777">
    <property type="term" value="F:succinate-semialdehyde dehydrogenase (NAD+) activity"/>
    <property type="evidence" value="ECO:0007669"/>
    <property type="project" value="TreeGrafter"/>
</dbReference>
<dbReference type="InterPro" id="IPR015590">
    <property type="entry name" value="Aldehyde_DH_dom"/>
</dbReference>
<dbReference type="InterPro" id="IPR016162">
    <property type="entry name" value="Ald_DH_N"/>
</dbReference>
<keyword evidence="7" id="KW-1185">Reference proteome</keyword>
<organism evidence="6 7">
    <name type="scientific">Prauserella sediminis</name>
    <dbReference type="NCBI Taxonomy" id="577680"/>
    <lineage>
        <taxon>Bacteria</taxon>
        <taxon>Bacillati</taxon>
        <taxon>Actinomycetota</taxon>
        <taxon>Actinomycetes</taxon>
        <taxon>Pseudonocardiales</taxon>
        <taxon>Pseudonocardiaceae</taxon>
        <taxon>Prauserella</taxon>
        <taxon>Prauserella salsuginis group</taxon>
    </lineage>
</organism>
<dbReference type="InterPro" id="IPR050740">
    <property type="entry name" value="Aldehyde_DH_Superfamily"/>
</dbReference>
<dbReference type="AlphaFoldDB" id="A0A839XVC4"/>
<dbReference type="GO" id="GO:0036243">
    <property type="term" value="F:succinate-semialdehyde dehydrogenase (NADP+) activity"/>
    <property type="evidence" value="ECO:0007669"/>
    <property type="project" value="UniProtKB-EC"/>
</dbReference>
<dbReference type="InterPro" id="IPR016163">
    <property type="entry name" value="Ald_DH_C"/>
</dbReference>
<dbReference type="EC" id="1.2.1.79" evidence="6"/>
<proteinExistence type="inferred from homology"/>
<evidence type="ECO:0000313" key="7">
    <source>
        <dbReference type="Proteomes" id="UP000564573"/>
    </source>
</evidence>
<dbReference type="SUPFAM" id="SSF53720">
    <property type="entry name" value="ALDH-like"/>
    <property type="match status" value="1"/>
</dbReference>
<dbReference type="EC" id="1.2.1.16" evidence="6"/>
<evidence type="ECO:0000256" key="4">
    <source>
        <dbReference type="RuleBase" id="RU003345"/>
    </source>
</evidence>
<dbReference type="InterPro" id="IPR029510">
    <property type="entry name" value="Ald_DH_CS_GLU"/>
</dbReference>
<feature type="domain" description="Aldehyde dehydrogenase" evidence="5">
    <location>
        <begin position="3"/>
        <end position="395"/>
    </location>
</feature>
<gene>
    <name evidence="6" type="ORF">FB384_003397</name>
</gene>
<dbReference type="Proteomes" id="UP000564573">
    <property type="component" value="Unassembled WGS sequence"/>
</dbReference>
<dbReference type="CDD" id="cd07103">
    <property type="entry name" value="ALDH_F5_SSADH_GabD"/>
    <property type="match status" value="1"/>
</dbReference>
<dbReference type="FunFam" id="3.40.605.10:FF:000026">
    <property type="entry name" value="Aldehyde dehydrogenase, putative"/>
    <property type="match status" value="1"/>
</dbReference>
<comment type="caution">
    <text evidence="6">The sequence shown here is derived from an EMBL/GenBank/DDBJ whole genome shotgun (WGS) entry which is preliminary data.</text>
</comment>
<dbReference type="Pfam" id="PF00171">
    <property type="entry name" value="Aldedh"/>
    <property type="match status" value="1"/>
</dbReference>
<dbReference type="PANTHER" id="PTHR43353:SF5">
    <property type="entry name" value="SUCCINATE-SEMIALDEHYDE DEHYDROGENASE, MITOCHONDRIAL"/>
    <property type="match status" value="1"/>
</dbReference>
<sequence length="401" mass="42512">MVAEHDVIASIMRLEMGKTAADAHAEVRYAAEFFRWFSEETVRVGGSLRRAPSGNNTILTVHRPVGVSLLLTPWNFPAAMATRKIAPALAAGCTMVLKPAEDTPLTALYLADLLGRAGAPEGVVSVLPTDRPAEFVEWALGDGRVRKLSFTGSTPVGRRLVAKSADRIVNCSLELGGNAPFIVLDDADLEAAVDGAMFAKMRNGGQACTAANRFLVHTAVKHEFTERLTERMAALELGPATDDTTKLGPVINAKRQYDIADRVTEAIADGAVVHTGGAPVEGPGCYFPATVLGEVDRECRLATEETFGPVAPIIEVADENDAVRLANATEMGLAAYVYSGNLGRALSVGQRLECGMVGVNRGAISDPAAPFGGMKQSGLGREGGFEGINEYLETTYLAAHW</sequence>
<dbReference type="PANTHER" id="PTHR43353">
    <property type="entry name" value="SUCCINATE-SEMIALDEHYDE DEHYDROGENASE, MITOCHONDRIAL"/>
    <property type="match status" value="1"/>
</dbReference>
<dbReference type="GO" id="GO:0009450">
    <property type="term" value="P:gamma-aminobutyric acid catabolic process"/>
    <property type="evidence" value="ECO:0007669"/>
    <property type="project" value="TreeGrafter"/>
</dbReference>
<dbReference type="EC" id="1.2.1.20" evidence="6"/>
<name>A0A839XVC4_9PSEU</name>
<reference evidence="6 7" key="1">
    <citation type="submission" date="2020-08" db="EMBL/GenBank/DDBJ databases">
        <title>Sequencing the genomes of 1000 actinobacteria strains.</title>
        <authorList>
            <person name="Klenk H.-P."/>
        </authorList>
    </citation>
    <scope>NUCLEOTIDE SEQUENCE [LARGE SCALE GENOMIC DNA]</scope>
    <source>
        <strain evidence="6 7">DSM 45267</strain>
    </source>
</reference>
<dbReference type="EMBL" id="JACIBS010000001">
    <property type="protein sequence ID" value="MBB3664493.1"/>
    <property type="molecule type" value="Genomic_DNA"/>
</dbReference>
<protein>
    <submittedName>
        <fullName evidence="6">Succinate-semialdehyde dehydrogenase/glutarate-semialdehyde dehydrogenase</fullName>
        <ecNumber evidence="6">1.2.1.16</ecNumber>
        <ecNumber evidence="6">1.2.1.20</ecNumber>
        <ecNumber evidence="6">1.2.1.79</ecNumber>
    </submittedName>
</protein>
<keyword evidence="2 4" id="KW-0560">Oxidoreductase</keyword>
<dbReference type="InterPro" id="IPR016161">
    <property type="entry name" value="Ald_DH/histidinol_DH"/>
</dbReference>
<dbReference type="PROSITE" id="PS00687">
    <property type="entry name" value="ALDEHYDE_DEHYDR_GLU"/>
    <property type="match status" value="1"/>
</dbReference>
<dbReference type="FunFam" id="3.40.605.10:FF:000063">
    <property type="entry name" value="Succinate-semialdehyde dehydrogenase, mitochondrial"/>
    <property type="match status" value="1"/>
</dbReference>
<dbReference type="Gene3D" id="3.40.605.10">
    <property type="entry name" value="Aldehyde Dehydrogenase, Chain A, domain 1"/>
    <property type="match status" value="1"/>
</dbReference>
<evidence type="ECO:0000313" key="6">
    <source>
        <dbReference type="EMBL" id="MBB3664493.1"/>
    </source>
</evidence>
<evidence type="ECO:0000259" key="5">
    <source>
        <dbReference type="Pfam" id="PF00171"/>
    </source>
</evidence>
<comment type="similarity">
    <text evidence="1 4">Belongs to the aldehyde dehydrogenase family.</text>
</comment>